<dbReference type="InterPro" id="IPR001708">
    <property type="entry name" value="YidC/ALB3/OXA1/COX18"/>
</dbReference>
<dbReference type="PANTHER" id="PTHR12428">
    <property type="entry name" value="OXA1"/>
    <property type="match status" value="1"/>
</dbReference>
<name>A0A0U5GTY3_ASPCI</name>
<evidence type="ECO:0000313" key="7">
    <source>
        <dbReference type="Proteomes" id="UP000054771"/>
    </source>
</evidence>
<keyword evidence="7" id="KW-1185">Reference proteome</keyword>
<evidence type="ECO:0008006" key="8">
    <source>
        <dbReference type="Google" id="ProtNLM"/>
    </source>
</evidence>
<accession>A0A0U5GTY3</accession>
<evidence type="ECO:0000256" key="5">
    <source>
        <dbReference type="ARBA" id="ARBA00023136"/>
    </source>
</evidence>
<evidence type="ECO:0000256" key="3">
    <source>
        <dbReference type="ARBA" id="ARBA00022692"/>
    </source>
</evidence>
<dbReference type="GO" id="GO:0005743">
    <property type="term" value="C:mitochondrial inner membrane"/>
    <property type="evidence" value="ECO:0007669"/>
    <property type="project" value="TreeGrafter"/>
</dbReference>
<dbReference type="GO" id="GO:0032979">
    <property type="term" value="P:protein insertion into mitochondrial inner membrane from matrix"/>
    <property type="evidence" value="ECO:0007669"/>
    <property type="project" value="TreeGrafter"/>
</dbReference>
<dbReference type="EMBL" id="CDMC01000006">
    <property type="protein sequence ID" value="CEN61596.1"/>
    <property type="molecule type" value="Genomic_DNA"/>
</dbReference>
<keyword evidence="3" id="KW-0812">Transmembrane</keyword>
<dbReference type="PANTHER" id="PTHR12428:SF65">
    <property type="entry name" value="CYTOCHROME C OXIDASE ASSEMBLY PROTEIN COX18, MITOCHONDRIAL"/>
    <property type="match status" value="1"/>
</dbReference>
<evidence type="ECO:0000256" key="2">
    <source>
        <dbReference type="ARBA" id="ARBA00009877"/>
    </source>
</evidence>
<comment type="similarity">
    <text evidence="2">Belongs to the OXA1/ALB3/YidC family.</text>
</comment>
<keyword evidence="5" id="KW-0472">Membrane</keyword>
<protein>
    <recommendedName>
        <fullName evidence="8">Mitochondrial export translocase Oxa2</fullName>
    </recommendedName>
</protein>
<organism evidence="6 7">
    <name type="scientific">Aspergillus calidoustus</name>
    <dbReference type="NCBI Taxonomy" id="454130"/>
    <lineage>
        <taxon>Eukaryota</taxon>
        <taxon>Fungi</taxon>
        <taxon>Dikarya</taxon>
        <taxon>Ascomycota</taxon>
        <taxon>Pezizomycotina</taxon>
        <taxon>Eurotiomycetes</taxon>
        <taxon>Eurotiomycetidae</taxon>
        <taxon>Eurotiales</taxon>
        <taxon>Aspergillaceae</taxon>
        <taxon>Aspergillus</taxon>
        <taxon>Aspergillus subgen. Nidulantes</taxon>
    </lineage>
</organism>
<evidence type="ECO:0000313" key="6">
    <source>
        <dbReference type="EMBL" id="CEN61596.1"/>
    </source>
</evidence>
<dbReference type="GO" id="GO:0032977">
    <property type="term" value="F:membrane insertase activity"/>
    <property type="evidence" value="ECO:0007669"/>
    <property type="project" value="InterPro"/>
</dbReference>
<dbReference type="OrthoDB" id="2148490at2759"/>
<proteinExistence type="inferred from homology"/>
<evidence type="ECO:0000256" key="4">
    <source>
        <dbReference type="ARBA" id="ARBA00022989"/>
    </source>
</evidence>
<dbReference type="GO" id="GO:0033617">
    <property type="term" value="P:mitochondrial respiratory chain complex IV assembly"/>
    <property type="evidence" value="ECO:0007669"/>
    <property type="project" value="TreeGrafter"/>
</dbReference>
<reference evidence="7" key="1">
    <citation type="journal article" date="2016" name="Genome Announc.">
        <title>Draft genome sequences of fungus Aspergillus calidoustus.</title>
        <authorList>
            <person name="Horn F."/>
            <person name="Linde J."/>
            <person name="Mattern D.J."/>
            <person name="Walther G."/>
            <person name="Guthke R."/>
            <person name="Scherlach K."/>
            <person name="Martin K."/>
            <person name="Brakhage A.A."/>
            <person name="Petzke L."/>
            <person name="Valiante V."/>
        </authorList>
    </citation>
    <scope>NUCLEOTIDE SEQUENCE [LARGE SCALE GENOMIC DNA]</scope>
    <source>
        <strain evidence="7">SF006504</strain>
    </source>
</reference>
<dbReference type="OMA" id="WQRKRIV"/>
<sequence>MYASRSLLRVKPLQQARRFHQTRPAPFVSEVLEVSSSFIHGVHSVSHLPWALSLPLTAFLVRMGVALPLQIFTKVQARKDSDLTPVLMAWRHLYQKKAQEKAASGVPPLRSEAMRQLSKDTLEQHRTMRERWGIYRFYRSATFLQMPVWIMIMESIRGMSGNTNGLVPYLLSLVSSSTESSAPIIPVEPTLATEGALWFPDLLAGDPTGILPVAMTLSILLNVRMGWNSPTLKDISYLPRMEMARELTWRGLRFFVQILALNIGISSYMYEMPAALMIYWITSANIATLQTFLLQRYMFPTPSLKPWKKVHIGYS</sequence>
<comment type="subcellular location">
    <subcellularLocation>
        <location evidence="1">Membrane</location>
        <topology evidence="1">Multi-pass membrane protein</topology>
    </subcellularLocation>
</comment>
<evidence type="ECO:0000256" key="1">
    <source>
        <dbReference type="ARBA" id="ARBA00004141"/>
    </source>
</evidence>
<dbReference type="STRING" id="454130.A0A0U5GTY3"/>
<gene>
    <name evidence="6" type="ORF">ASPCAL08249</name>
</gene>
<dbReference type="Proteomes" id="UP000054771">
    <property type="component" value="Unassembled WGS sequence"/>
</dbReference>
<keyword evidence="4" id="KW-1133">Transmembrane helix</keyword>
<dbReference type="AlphaFoldDB" id="A0A0U5GTY3"/>